<evidence type="ECO:0000256" key="11">
    <source>
        <dbReference type="PIRSR" id="PIRSR000390-2"/>
    </source>
</evidence>
<feature type="active site" description="Proton acceptor" evidence="10">
    <location>
        <position position="189"/>
    </location>
</feature>
<dbReference type="InterPro" id="IPR015421">
    <property type="entry name" value="PyrdxlP-dep_Trfase_major"/>
</dbReference>
<dbReference type="Gene3D" id="3.90.1150.10">
    <property type="entry name" value="Aspartate Aminotransferase, domain 1"/>
    <property type="match status" value="1"/>
</dbReference>
<dbReference type="GO" id="GO:0000271">
    <property type="term" value="P:polysaccharide biosynthetic process"/>
    <property type="evidence" value="ECO:0007669"/>
    <property type="project" value="TreeGrafter"/>
</dbReference>
<evidence type="ECO:0000256" key="2">
    <source>
        <dbReference type="ARBA" id="ARBA00005125"/>
    </source>
</evidence>
<dbReference type="InterPro" id="IPR015424">
    <property type="entry name" value="PyrdxlP-dep_Trfase"/>
</dbReference>
<dbReference type="InterPro" id="IPR000653">
    <property type="entry name" value="DegT/StrS_aminotransferase"/>
</dbReference>
<feature type="modified residue" description="N6-(pyridoxal phosphate)lysine" evidence="11">
    <location>
        <position position="189"/>
    </location>
</feature>
<dbReference type="GO" id="GO:0030170">
    <property type="term" value="F:pyridoxal phosphate binding"/>
    <property type="evidence" value="ECO:0007669"/>
    <property type="project" value="TreeGrafter"/>
</dbReference>
<evidence type="ECO:0000256" key="3">
    <source>
        <dbReference type="ARBA" id="ARBA00022576"/>
    </source>
</evidence>
<keyword evidence="4 13" id="KW-0808">Transferase</keyword>
<dbReference type="GO" id="GO:0102933">
    <property type="term" value="F:GDP-4-dehydro-6-deoxy-D-mannose-4-aminotransferase activity"/>
    <property type="evidence" value="ECO:0007669"/>
    <property type="project" value="UniProtKB-EC"/>
</dbReference>
<protein>
    <recommendedName>
        <fullName evidence="9">GDP-perosamine synthase</fullName>
        <ecNumber evidence="8">2.6.1.102</ecNumber>
    </recommendedName>
</protein>
<comment type="similarity">
    <text evidence="6 12">Belongs to the DegT/DnrJ/EryC1 family.</text>
</comment>
<comment type="pathway">
    <text evidence="2">Bacterial outer membrane biogenesis; LPS O-antigen biosynthesis.</text>
</comment>
<comment type="caution">
    <text evidence="13">The sequence shown here is derived from an EMBL/GenBank/DDBJ whole genome shotgun (WGS) entry which is preliminary data.</text>
</comment>
<name>A0A841GIV7_9BACT</name>
<dbReference type="PANTHER" id="PTHR30244:SF34">
    <property type="entry name" value="DTDP-4-AMINO-4,6-DIDEOXYGALACTOSE TRANSAMINASE"/>
    <property type="match status" value="1"/>
</dbReference>
<evidence type="ECO:0000256" key="12">
    <source>
        <dbReference type="RuleBase" id="RU004508"/>
    </source>
</evidence>
<organism evidence="13 14">
    <name type="scientific">Longimicrobium terrae</name>
    <dbReference type="NCBI Taxonomy" id="1639882"/>
    <lineage>
        <taxon>Bacteria</taxon>
        <taxon>Pseudomonadati</taxon>
        <taxon>Gemmatimonadota</taxon>
        <taxon>Longimicrobiia</taxon>
        <taxon>Longimicrobiales</taxon>
        <taxon>Longimicrobiaceae</taxon>
        <taxon>Longimicrobium</taxon>
    </lineage>
</organism>
<dbReference type="FunFam" id="3.40.640.10:FF:000090">
    <property type="entry name" value="Pyridoxal phosphate-dependent aminotransferase"/>
    <property type="match status" value="1"/>
</dbReference>
<keyword evidence="3 13" id="KW-0032">Aminotransferase</keyword>
<dbReference type="EMBL" id="JACHIA010000001">
    <property type="protein sequence ID" value="MBB6068591.1"/>
    <property type="molecule type" value="Genomic_DNA"/>
</dbReference>
<comment type="cofactor">
    <cofactor evidence="1">
        <name>pyridoxal 5'-phosphate</name>
        <dbReference type="ChEBI" id="CHEBI:597326"/>
    </cofactor>
</comment>
<dbReference type="Pfam" id="PF01041">
    <property type="entry name" value="DegT_DnrJ_EryC1"/>
    <property type="match status" value="1"/>
</dbReference>
<reference evidence="13 14" key="1">
    <citation type="submission" date="2020-08" db="EMBL/GenBank/DDBJ databases">
        <title>Genomic Encyclopedia of Type Strains, Phase IV (KMG-IV): sequencing the most valuable type-strain genomes for metagenomic binning, comparative biology and taxonomic classification.</title>
        <authorList>
            <person name="Goeker M."/>
        </authorList>
    </citation>
    <scope>NUCLEOTIDE SEQUENCE [LARGE SCALE GENOMIC DNA]</scope>
    <source>
        <strain evidence="13 14">DSM 29007</strain>
    </source>
</reference>
<evidence type="ECO:0000313" key="14">
    <source>
        <dbReference type="Proteomes" id="UP000582837"/>
    </source>
</evidence>
<accession>A0A841GIV7</accession>
<comment type="catalytic activity">
    <reaction evidence="7">
        <text>GDP-alpha-D-perosamine + 2-oxoglutarate = GDP-4-dehydro-alpha-D-rhamnose + L-glutamate</text>
        <dbReference type="Rhea" id="RHEA:36779"/>
        <dbReference type="ChEBI" id="CHEBI:16810"/>
        <dbReference type="ChEBI" id="CHEBI:29985"/>
        <dbReference type="ChEBI" id="CHEBI:57964"/>
        <dbReference type="ChEBI" id="CHEBI:73996"/>
        <dbReference type="EC" id="2.6.1.102"/>
    </reaction>
</comment>
<evidence type="ECO:0000313" key="13">
    <source>
        <dbReference type="EMBL" id="MBB6068591.1"/>
    </source>
</evidence>
<dbReference type="Gene3D" id="3.40.640.10">
    <property type="entry name" value="Type I PLP-dependent aspartate aminotransferase-like (Major domain)"/>
    <property type="match status" value="1"/>
</dbReference>
<dbReference type="Proteomes" id="UP000582837">
    <property type="component" value="Unassembled WGS sequence"/>
</dbReference>
<dbReference type="InterPro" id="IPR015422">
    <property type="entry name" value="PyrdxlP-dep_Trfase_small"/>
</dbReference>
<dbReference type="PIRSF" id="PIRSF000390">
    <property type="entry name" value="PLP_StrS"/>
    <property type="match status" value="1"/>
</dbReference>
<proteinExistence type="inferred from homology"/>
<evidence type="ECO:0000256" key="10">
    <source>
        <dbReference type="PIRSR" id="PIRSR000390-1"/>
    </source>
</evidence>
<keyword evidence="5 11" id="KW-0663">Pyridoxal phosphate</keyword>
<evidence type="ECO:0000256" key="9">
    <source>
        <dbReference type="ARBA" id="ARBA00074221"/>
    </source>
</evidence>
<dbReference type="CDD" id="cd00616">
    <property type="entry name" value="AHBA_syn"/>
    <property type="match status" value="1"/>
</dbReference>
<dbReference type="EC" id="2.6.1.102" evidence="8"/>
<dbReference type="AlphaFoldDB" id="A0A841GIV7"/>
<evidence type="ECO:0000256" key="7">
    <source>
        <dbReference type="ARBA" id="ARBA00051587"/>
    </source>
</evidence>
<sequence>MERIHLSTPHMSGREEAYVKEAFASNWIAPLGPQVDAFEREFASAVGSAHAAALSSGTAALHLALRLVGVGPGDEVLVSSLTFSASATPIVYLGGRPAFIDSERGSWNLDPALVQEALETRARAGRLPKALVVVHLYGQSADMDPLAEVCARYGVALVEDAAEALGATYHGRIPGTMGRVGIYSFNGNKVITTSGGGMLVSDDEALVARARKLSTQARDPAPYYEHSEIGYNYRLSNVLAAIGRGQLEVLEERVLARRANFEFYRQALADIPGLEWMPEASWGRHSRWLTCLTVNPREFGTDRERLRLLLEDQNIEARPVWKPMHLQPVFAGLPCWGGAVAEDLFERGLCLPSGSNLTEGQLSRVADAVRKVWRRARRPAAEPMAAPAA</sequence>
<evidence type="ECO:0000256" key="6">
    <source>
        <dbReference type="ARBA" id="ARBA00037999"/>
    </source>
</evidence>
<dbReference type="SUPFAM" id="SSF53383">
    <property type="entry name" value="PLP-dependent transferases"/>
    <property type="match status" value="1"/>
</dbReference>
<evidence type="ECO:0000256" key="4">
    <source>
        <dbReference type="ARBA" id="ARBA00022679"/>
    </source>
</evidence>
<gene>
    <name evidence="13" type="ORF">HNQ61_000202</name>
</gene>
<dbReference type="PANTHER" id="PTHR30244">
    <property type="entry name" value="TRANSAMINASE"/>
    <property type="match status" value="1"/>
</dbReference>
<evidence type="ECO:0000256" key="5">
    <source>
        <dbReference type="ARBA" id="ARBA00022898"/>
    </source>
</evidence>
<keyword evidence="14" id="KW-1185">Reference proteome</keyword>
<evidence type="ECO:0000256" key="1">
    <source>
        <dbReference type="ARBA" id="ARBA00001933"/>
    </source>
</evidence>
<evidence type="ECO:0000256" key="8">
    <source>
        <dbReference type="ARBA" id="ARBA00066317"/>
    </source>
</evidence>